<dbReference type="PANTHER" id="PTHR47785">
    <property type="entry name" value="ZN(II)2CYS6 TRANSCRIPTION FACTOR (EUROFUNG)-RELATED-RELATED"/>
    <property type="match status" value="1"/>
</dbReference>
<feature type="domain" description="Zn(2)-C6 fungal-type" evidence="3">
    <location>
        <begin position="33"/>
        <end position="63"/>
    </location>
</feature>
<dbReference type="PANTHER" id="PTHR47785:SF5">
    <property type="entry name" value="ZN(II)2CYS6 TRANSCRIPTION FACTOR (EUROFUNG)"/>
    <property type="match status" value="1"/>
</dbReference>
<organism evidence="4 5">
    <name type="scientific">Cephalotrichum gorgonifer</name>
    <dbReference type="NCBI Taxonomy" id="2041049"/>
    <lineage>
        <taxon>Eukaryota</taxon>
        <taxon>Fungi</taxon>
        <taxon>Dikarya</taxon>
        <taxon>Ascomycota</taxon>
        <taxon>Pezizomycotina</taxon>
        <taxon>Sordariomycetes</taxon>
        <taxon>Hypocreomycetidae</taxon>
        <taxon>Microascales</taxon>
        <taxon>Microascaceae</taxon>
        <taxon>Cephalotrichum</taxon>
    </lineage>
</organism>
<dbReference type="InterPro" id="IPR053181">
    <property type="entry name" value="EcdB-like_regulator"/>
</dbReference>
<dbReference type="CDD" id="cd12148">
    <property type="entry name" value="fungal_TF_MHR"/>
    <property type="match status" value="1"/>
</dbReference>
<dbReference type="GO" id="GO:0008270">
    <property type="term" value="F:zinc ion binding"/>
    <property type="evidence" value="ECO:0007669"/>
    <property type="project" value="InterPro"/>
</dbReference>
<dbReference type="Gene3D" id="4.10.240.10">
    <property type="entry name" value="Zn(2)-C6 fungal-type DNA-binding domain"/>
    <property type="match status" value="1"/>
</dbReference>
<dbReference type="SUPFAM" id="SSF57701">
    <property type="entry name" value="Zn2/Cys6 DNA-binding domain"/>
    <property type="match status" value="1"/>
</dbReference>
<evidence type="ECO:0000256" key="2">
    <source>
        <dbReference type="SAM" id="MobiDB-lite"/>
    </source>
</evidence>
<dbReference type="GO" id="GO:0000981">
    <property type="term" value="F:DNA-binding transcription factor activity, RNA polymerase II-specific"/>
    <property type="evidence" value="ECO:0007669"/>
    <property type="project" value="InterPro"/>
</dbReference>
<evidence type="ECO:0000259" key="3">
    <source>
        <dbReference type="PROSITE" id="PS50048"/>
    </source>
</evidence>
<dbReference type="InterPro" id="IPR036864">
    <property type="entry name" value="Zn2-C6_fun-type_DNA-bd_sf"/>
</dbReference>
<protein>
    <recommendedName>
        <fullName evidence="3">Zn(2)-C6 fungal-type domain-containing protein</fullName>
    </recommendedName>
</protein>
<sequence>MIQSVAHNEDRRPGKRPAARGTAFYPRKRANTACQVCRARKTKCDNRKPACSYCLSVGATCIQSSVDLSSFDPASLKILERLDDLERLMRNTRNGDSIETLEDAPLSPSETTRRSTVQCEVSTNVVVPTQTDISLRSILPEKLESLLQWPAFSKYTPPQAMMQSPRIPSNSSPPTDTTLGRLLDMNMHEINGLLDSFFIHVHCKNPIFDEISTRRLVITVILEGIDWSANSCLALIICALGKISTPFGPNSIDTSPGSPAYNESQCLFHAAQRRIGVLLCETDIIGTQCLFLSGVYAMCIFQPFHAWRFFSQALAACQNLPFLRRAYNMPELPASASATGAEGGADETREQAVYWSAWKSERELRRELVLPDFDLPQANLYPPFFPTPPQLLGTMDSARQRSSWLFYLAEISLNRLYSRVCSEVSALHASSTSDSAFLDSLARMVPEHEAQLHQWSDNLPPEFSVRTVPEENDDACGFVLRGHFVNLFETLSWPFVMAHITRVQAGGISPEWEWRLAEEGLRVHLRRICVNEPGFRYRHHGTWFMVRTVARSAMVLLAAGLLGCEMPRRWRGAVEQVVELLGFWEEEMPELAGWKGFMQQILMDIAE</sequence>
<keyword evidence="5" id="KW-1185">Reference proteome</keyword>
<accession>A0AAE8STZ7</accession>
<dbReference type="PROSITE" id="PS50048">
    <property type="entry name" value="ZN2_CY6_FUNGAL_2"/>
    <property type="match status" value="1"/>
</dbReference>
<dbReference type="AlphaFoldDB" id="A0AAE8STZ7"/>
<dbReference type="Proteomes" id="UP001187682">
    <property type="component" value="Unassembled WGS sequence"/>
</dbReference>
<dbReference type="Pfam" id="PF00172">
    <property type="entry name" value="Zn_clus"/>
    <property type="match status" value="1"/>
</dbReference>
<name>A0AAE8STZ7_9PEZI</name>
<reference evidence="4" key="1">
    <citation type="submission" date="2018-03" db="EMBL/GenBank/DDBJ databases">
        <authorList>
            <person name="Guldener U."/>
        </authorList>
    </citation>
    <scope>NUCLEOTIDE SEQUENCE</scope>
</reference>
<dbReference type="EMBL" id="ONZQ02000003">
    <property type="protein sequence ID" value="SPO00322.1"/>
    <property type="molecule type" value="Genomic_DNA"/>
</dbReference>
<gene>
    <name evidence="4" type="ORF">DNG_03167</name>
</gene>
<feature type="region of interest" description="Disordered" evidence="2">
    <location>
        <begin position="96"/>
        <end position="115"/>
    </location>
</feature>
<dbReference type="CDD" id="cd00067">
    <property type="entry name" value="GAL4"/>
    <property type="match status" value="1"/>
</dbReference>
<comment type="caution">
    <text evidence="4">The sequence shown here is derived from an EMBL/GenBank/DDBJ whole genome shotgun (WGS) entry which is preliminary data.</text>
</comment>
<evidence type="ECO:0000256" key="1">
    <source>
        <dbReference type="ARBA" id="ARBA00023242"/>
    </source>
</evidence>
<dbReference type="SMART" id="SM00066">
    <property type="entry name" value="GAL4"/>
    <property type="match status" value="1"/>
</dbReference>
<feature type="region of interest" description="Disordered" evidence="2">
    <location>
        <begin position="1"/>
        <end position="23"/>
    </location>
</feature>
<proteinExistence type="predicted"/>
<evidence type="ECO:0000313" key="5">
    <source>
        <dbReference type="Proteomes" id="UP001187682"/>
    </source>
</evidence>
<dbReference type="InterPro" id="IPR001138">
    <property type="entry name" value="Zn2Cys6_DnaBD"/>
</dbReference>
<evidence type="ECO:0000313" key="4">
    <source>
        <dbReference type="EMBL" id="SPO00322.1"/>
    </source>
</evidence>
<dbReference type="PROSITE" id="PS00463">
    <property type="entry name" value="ZN2_CY6_FUNGAL_1"/>
    <property type="match status" value="1"/>
</dbReference>
<keyword evidence="1" id="KW-0539">Nucleus</keyword>